<protein>
    <submittedName>
        <fullName evidence="1">4878_t:CDS:1</fullName>
    </submittedName>
</protein>
<dbReference type="AlphaFoldDB" id="A0A9N9A2Z0"/>
<proteinExistence type="predicted"/>
<reference evidence="1" key="1">
    <citation type="submission" date="2021-06" db="EMBL/GenBank/DDBJ databases">
        <authorList>
            <person name="Kallberg Y."/>
            <person name="Tangrot J."/>
            <person name="Rosling A."/>
        </authorList>
    </citation>
    <scope>NUCLEOTIDE SEQUENCE</scope>
    <source>
        <strain evidence="1">87-6 pot B 2015</strain>
    </source>
</reference>
<sequence>MIEVSHHLKVIANMIMIEANYCLRVTANEIVIEANHYLRITANRIMIEASRCSRVAANGIVIEILDISLSMICLMIKIVPAIMEALDLNIFPVSEVIVYDMIYKYSKTKCKKYLIEINDLLLKLFENQEILLIKDNSAYHSPEISETDEENLSSRRKIVKKDLRWHSTINGYKGFLKSAIQNTCRELSLTKFRENAKKPVAKSSIREEI</sequence>
<name>A0A9N9A2Z0_FUNMO</name>
<evidence type="ECO:0000313" key="2">
    <source>
        <dbReference type="Proteomes" id="UP000789375"/>
    </source>
</evidence>
<dbReference type="Proteomes" id="UP000789375">
    <property type="component" value="Unassembled WGS sequence"/>
</dbReference>
<comment type="caution">
    <text evidence="1">The sequence shown here is derived from an EMBL/GenBank/DDBJ whole genome shotgun (WGS) entry which is preliminary data.</text>
</comment>
<dbReference type="EMBL" id="CAJVPP010000827">
    <property type="protein sequence ID" value="CAG8515312.1"/>
    <property type="molecule type" value="Genomic_DNA"/>
</dbReference>
<evidence type="ECO:0000313" key="1">
    <source>
        <dbReference type="EMBL" id="CAG8515312.1"/>
    </source>
</evidence>
<accession>A0A9N9A2Z0</accession>
<gene>
    <name evidence="1" type="ORF">FMOSSE_LOCUS4751</name>
</gene>
<organism evidence="1 2">
    <name type="scientific">Funneliformis mosseae</name>
    <name type="common">Endomycorrhizal fungus</name>
    <name type="synonym">Glomus mosseae</name>
    <dbReference type="NCBI Taxonomy" id="27381"/>
    <lineage>
        <taxon>Eukaryota</taxon>
        <taxon>Fungi</taxon>
        <taxon>Fungi incertae sedis</taxon>
        <taxon>Mucoromycota</taxon>
        <taxon>Glomeromycotina</taxon>
        <taxon>Glomeromycetes</taxon>
        <taxon>Glomerales</taxon>
        <taxon>Glomeraceae</taxon>
        <taxon>Funneliformis</taxon>
    </lineage>
</organism>
<keyword evidence="2" id="KW-1185">Reference proteome</keyword>